<dbReference type="Pfam" id="PF06013">
    <property type="entry name" value="WXG100"/>
    <property type="match status" value="1"/>
</dbReference>
<dbReference type="SUPFAM" id="SSF140453">
    <property type="entry name" value="EsxAB dimer-like"/>
    <property type="match status" value="1"/>
</dbReference>
<gene>
    <name evidence="1" type="ORF">Rhe02_77770</name>
</gene>
<dbReference type="RefSeq" id="WP_203913443.1">
    <property type="nucleotide sequence ID" value="NZ_BONY01000074.1"/>
</dbReference>
<organism evidence="1 2">
    <name type="scientific">Rhizocola hellebori</name>
    <dbReference type="NCBI Taxonomy" id="1392758"/>
    <lineage>
        <taxon>Bacteria</taxon>
        <taxon>Bacillati</taxon>
        <taxon>Actinomycetota</taxon>
        <taxon>Actinomycetes</taxon>
        <taxon>Micromonosporales</taxon>
        <taxon>Micromonosporaceae</taxon>
        <taxon>Rhizocola</taxon>
    </lineage>
</organism>
<sequence length="112" mass="12549">MAVEKFESDRESLVHGATRVRGTRSDVMGDLSKLRNVIDDLVAHGWHGTASTEFTQVMSSWDRNANRLTNAMEEIAKLLNDSGAQFSETDDQQRKMMLQTKDYSGALGQRLS</sequence>
<protein>
    <recommendedName>
        <fullName evidence="3">ESAT-6-like protein</fullName>
    </recommendedName>
</protein>
<keyword evidence="2" id="KW-1185">Reference proteome</keyword>
<dbReference type="NCBIfam" id="TIGR03930">
    <property type="entry name" value="WXG100_ESAT6"/>
    <property type="match status" value="1"/>
</dbReference>
<dbReference type="InterPro" id="IPR010310">
    <property type="entry name" value="T7SS_ESAT-6-like"/>
</dbReference>
<dbReference type="Gene3D" id="1.10.287.1060">
    <property type="entry name" value="ESAT-6-like"/>
    <property type="match status" value="1"/>
</dbReference>
<proteinExistence type="predicted"/>
<evidence type="ECO:0000313" key="2">
    <source>
        <dbReference type="Proteomes" id="UP000612899"/>
    </source>
</evidence>
<dbReference type="EMBL" id="BONY01000074">
    <property type="protein sequence ID" value="GIH09710.1"/>
    <property type="molecule type" value="Genomic_DNA"/>
</dbReference>
<reference evidence="1" key="1">
    <citation type="submission" date="2021-01" db="EMBL/GenBank/DDBJ databases">
        <title>Whole genome shotgun sequence of Rhizocola hellebori NBRC 109834.</title>
        <authorList>
            <person name="Komaki H."/>
            <person name="Tamura T."/>
        </authorList>
    </citation>
    <scope>NUCLEOTIDE SEQUENCE</scope>
    <source>
        <strain evidence="1">NBRC 109834</strain>
    </source>
</reference>
<evidence type="ECO:0008006" key="3">
    <source>
        <dbReference type="Google" id="ProtNLM"/>
    </source>
</evidence>
<accession>A0A8J3QHB7</accession>
<comment type="caution">
    <text evidence="1">The sequence shown here is derived from an EMBL/GenBank/DDBJ whole genome shotgun (WGS) entry which is preliminary data.</text>
</comment>
<dbReference type="AlphaFoldDB" id="A0A8J3QHB7"/>
<dbReference type="Proteomes" id="UP000612899">
    <property type="component" value="Unassembled WGS sequence"/>
</dbReference>
<dbReference type="InterPro" id="IPR036689">
    <property type="entry name" value="ESAT-6-like_sf"/>
</dbReference>
<name>A0A8J3QHB7_9ACTN</name>
<evidence type="ECO:0000313" key="1">
    <source>
        <dbReference type="EMBL" id="GIH09710.1"/>
    </source>
</evidence>